<dbReference type="Pfam" id="PF00441">
    <property type="entry name" value="Acyl-CoA_dh_1"/>
    <property type="match status" value="1"/>
</dbReference>
<feature type="domain" description="ACAD9/ACADV-like C-terminal" evidence="12">
    <location>
        <begin position="511"/>
        <end position="630"/>
    </location>
</feature>
<dbReference type="Gene3D" id="1.10.540.10">
    <property type="entry name" value="Acyl-CoA dehydrogenase/oxidase, N-terminal domain"/>
    <property type="match status" value="1"/>
</dbReference>
<keyword evidence="5 9" id="KW-0274">FAD</keyword>
<dbReference type="EMBL" id="OU892279">
    <property type="protein sequence ID" value="CAG9766842.1"/>
    <property type="molecule type" value="Genomic_DNA"/>
</dbReference>
<dbReference type="Proteomes" id="UP001152799">
    <property type="component" value="Chromosome 3"/>
</dbReference>
<evidence type="ECO:0000256" key="4">
    <source>
        <dbReference type="ARBA" id="ARBA00022630"/>
    </source>
</evidence>
<evidence type="ECO:0000256" key="9">
    <source>
        <dbReference type="RuleBase" id="RU362125"/>
    </source>
</evidence>
<dbReference type="GO" id="GO:0006631">
    <property type="term" value="P:fatty acid metabolic process"/>
    <property type="evidence" value="ECO:0007669"/>
    <property type="project" value="UniProtKB-ARBA"/>
</dbReference>
<reference evidence="13" key="1">
    <citation type="submission" date="2022-01" db="EMBL/GenBank/DDBJ databases">
        <authorList>
            <person name="King R."/>
        </authorList>
    </citation>
    <scope>NUCLEOTIDE SEQUENCE</scope>
</reference>
<protein>
    <submittedName>
        <fullName evidence="13">Uncharacterized protein</fullName>
    </submittedName>
</protein>
<dbReference type="GO" id="GO:0005739">
    <property type="term" value="C:mitochondrion"/>
    <property type="evidence" value="ECO:0007669"/>
    <property type="project" value="UniProtKB-SubCell"/>
</dbReference>
<dbReference type="Gene3D" id="2.40.110.10">
    <property type="entry name" value="Butyryl-CoA Dehydrogenase, subunit A, domain 2"/>
    <property type="match status" value="1"/>
</dbReference>
<comment type="cofactor">
    <cofactor evidence="1 9">
        <name>FAD</name>
        <dbReference type="ChEBI" id="CHEBI:57692"/>
    </cofactor>
</comment>
<evidence type="ECO:0000313" key="13">
    <source>
        <dbReference type="EMBL" id="CAG9766842.1"/>
    </source>
</evidence>
<evidence type="ECO:0000313" key="14">
    <source>
        <dbReference type="Proteomes" id="UP001152799"/>
    </source>
</evidence>
<feature type="domain" description="Acyl-CoA oxidase/dehydrogenase middle" evidence="11">
    <location>
        <begin position="210"/>
        <end position="297"/>
    </location>
</feature>
<evidence type="ECO:0000256" key="2">
    <source>
        <dbReference type="ARBA" id="ARBA00004173"/>
    </source>
</evidence>
<dbReference type="InterPro" id="IPR009075">
    <property type="entry name" value="AcylCo_DH/oxidase_C"/>
</dbReference>
<dbReference type="PANTHER" id="PTHR43884">
    <property type="entry name" value="ACYL-COA DEHYDROGENASE"/>
    <property type="match status" value="1"/>
</dbReference>
<dbReference type="InterPro" id="IPR037069">
    <property type="entry name" value="AcylCoA_DH/ox_N_sf"/>
</dbReference>
<evidence type="ECO:0000259" key="11">
    <source>
        <dbReference type="Pfam" id="PF02770"/>
    </source>
</evidence>
<evidence type="ECO:0000256" key="6">
    <source>
        <dbReference type="ARBA" id="ARBA00022946"/>
    </source>
</evidence>
<dbReference type="Gene3D" id="1.20.140.10">
    <property type="entry name" value="Butyryl-CoA Dehydrogenase, subunit A, domain 3"/>
    <property type="match status" value="2"/>
</dbReference>
<comment type="subcellular location">
    <subcellularLocation>
        <location evidence="2">Mitochondrion</location>
    </subcellularLocation>
</comment>
<evidence type="ECO:0000259" key="12">
    <source>
        <dbReference type="Pfam" id="PF21343"/>
    </source>
</evidence>
<evidence type="ECO:0000259" key="10">
    <source>
        <dbReference type="Pfam" id="PF00441"/>
    </source>
</evidence>
<dbReference type="Pfam" id="PF02770">
    <property type="entry name" value="Acyl-CoA_dh_M"/>
    <property type="match status" value="1"/>
</dbReference>
<feature type="domain" description="Acyl-CoA dehydrogenase/oxidase C-terminal" evidence="10">
    <location>
        <begin position="320"/>
        <end position="456"/>
    </location>
</feature>
<dbReference type="InterPro" id="IPR006091">
    <property type="entry name" value="Acyl-CoA_Oxase/DH_mid-dom"/>
</dbReference>
<dbReference type="AlphaFoldDB" id="A0A9N9MR08"/>
<name>A0A9N9MR08_9CUCU</name>
<dbReference type="InterPro" id="IPR009100">
    <property type="entry name" value="AcylCoA_DH/oxidase_NM_dom_sf"/>
</dbReference>
<sequence>MFSLRFKKASLNQYLLKKTLQRLYATSIKPIEKESTSDEEFNRELKKYDRLTNIATRTREKKPQREPFVKNLLIGQFDREILTFPEMELEEVRNVEEAVEKLSQVLQQRHMVNVNSIGNKNFRQNLADHRAIGLQSSQFLDGRECCPMELMRFLDTLSEHKLGNSLLHNEMLGVQTLNKFADDNLKKKYLHSVIKGEQLSAFAMHEIDVMDILKMNTTAVLSDDKKYWTLNGTKSLVVNGISADFVIVFAITDKAHAGHDESNSLTAFVVDKSTSGVSWKKIEPSNIEMADITFDNVQVPAENVIGKVHQADKILRSIIGDFRLSAGPACNAISRRMVQNLFKHIAELSTTEYNLADTDAMKSKLGQVAMELYAAESVTYLTAGLQDWYDEQDVEVESAIVKVFTSEAAYRISTICLDLVGQHATTTNHWARQAHEEILDYLTVHETNESQRMFMALNGLQHAGINLAAKIKRIRNPFFNATYSLMRIFTEHRQNEDKPKLDLELNAHLHPSLSDPSKQLEYCVKRLEFGTERLLARHGIECINKHADLRRLADIMIDCYVCTAVLARSSRSYCIGLQFADYEVLAASIYCNIAMERVRTEVRNLYFTEYKATDRNYIAFGKRVVQSKGYCLTNAISRFF</sequence>
<proteinExistence type="inferred from homology"/>
<keyword evidence="8" id="KW-0496">Mitochondrion</keyword>
<keyword evidence="6" id="KW-0809">Transit peptide</keyword>
<evidence type="ECO:0000256" key="3">
    <source>
        <dbReference type="ARBA" id="ARBA00009347"/>
    </source>
</evidence>
<evidence type="ECO:0000256" key="5">
    <source>
        <dbReference type="ARBA" id="ARBA00022827"/>
    </source>
</evidence>
<dbReference type="InterPro" id="IPR036250">
    <property type="entry name" value="AcylCo_DH-like_C"/>
</dbReference>
<dbReference type="Pfam" id="PF21343">
    <property type="entry name" value="ACAD9-ACADV_C"/>
    <property type="match status" value="1"/>
</dbReference>
<evidence type="ECO:0000256" key="1">
    <source>
        <dbReference type="ARBA" id="ARBA00001974"/>
    </source>
</evidence>
<dbReference type="SUPFAM" id="SSF56645">
    <property type="entry name" value="Acyl-CoA dehydrogenase NM domain-like"/>
    <property type="match status" value="1"/>
</dbReference>
<keyword evidence="7 9" id="KW-0560">Oxidoreductase</keyword>
<accession>A0A9N9MR08</accession>
<dbReference type="InterPro" id="IPR049448">
    <property type="entry name" value="ACAD9/ACADV-like_C"/>
</dbReference>
<evidence type="ECO:0000256" key="7">
    <source>
        <dbReference type="ARBA" id="ARBA00023002"/>
    </source>
</evidence>
<dbReference type="OrthoDB" id="354at2759"/>
<dbReference type="InterPro" id="IPR046373">
    <property type="entry name" value="Acyl-CoA_Oxase/DH_mid-dom_sf"/>
</dbReference>
<dbReference type="GO" id="GO:0050660">
    <property type="term" value="F:flavin adenine dinucleotide binding"/>
    <property type="evidence" value="ECO:0007669"/>
    <property type="project" value="InterPro"/>
</dbReference>
<dbReference type="PANTHER" id="PTHR43884:SF9">
    <property type="entry name" value="COMPLEX I ASSEMBLY FACTOR ACAD9, MITOCHONDRIAL"/>
    <property type="match status" value="1"/>
</dbReference>
<keyword evidence="4 9" id="KW-0285">Flavoprotein</keyword>
<dbReference type="SUPFAM" id="SSF47203">
    <property type="entry name" value="Acyl-CoA dehydrogenase C-terminal domain-like"/>
    <property type="match status" value="1"/>
</dbReference>
<gene>
    <name evidence="13" type="ORF">CEUTPL_LOCUS7414</name>
</gene>
<dbReference type="GO" id="GO:0003995">
    <property type="term" value="F:acyl-CoA dehydrogenase activity"/>
    <property type="evidence" value="ECO:0007669"/>
    <property type="project" value="TreeGrafter"/>
</dbReference>
<comment type="similarity">
    <text evidence="3 9">Belongs to the acyl-CoA dehydrogenase family.</text>
</comment>
<organism evidence="13 14">
    <name type="scientific">Ceutorhynchus assimilis</name>
    <name type="common">cabbage seed weevil</name>
    <dbReference type="NCBI Taxonomy" id="467358"/>
    <lineage>
        <taxon>Eukaryota</taxon>
        <taxon>Metazoa</taxon>
        <taxon>Ecdysozoa</taxon>
        <taxon>Arthropoda</taxon>
        <taxon>Hexapoda</taxon>
        <taxon>Insecta</taxon>
        <taxon>Pterygota</taxon>
        <taxon>Neoptera</taxon>
        <taxon>Endopterygota</taxon>
        <taxon>Coleoptera</taxon>
        <taxon>Polyphaga</taxon>
        <taxon>Cucujiformia</taxon>
        <taxon>Curculionidae</taxon>
        <taxon>Ceutorhynchinae</taxon>
        <taxon>Ceutorhynchus</taxon>
    </lineage>
</organism>
<keyword evidence="14" id="KW-1185">Reference proteome</keyword>
<evidence type="ECO:0000256" key="8">
    <source>
        <dbReference type="ARBA" id="ARBA00023128"/>
    </source>
</evidence>